<dbReference type="PANTHER" id="PTHR13062:SF9">
    <property type="entry name" value="MICROBIAL COLLAGENASE"/>
    <property type="match status" value="1"/>
</dbReference>
<feature type="region of interest" description="Disordered" evidence="14">
    <location>
        <begin position="55"/>
        <end position="105"/>
    </location>
</feature>
<dbReference type="InterPro" id="IPR013661">
    <property type="entry name" value="Peptidase_M9_N_dom"/>
</dbReference>
<evidence type="ECO:0000256" key="1">
    <source>
        <dbReference type="ARBA" id="ARBA00000424"/>
    </source>
</evidence>
<evidence type="ECO:0000259" key="16">
    <source>
        <dbReference type="Pfam" id="PF04151"/>
    </source>
</evidence>
<dbReference type="Pfam" id="PF01752">
    <property type="entry name" value="Peptidase_M9"/>
    <property type="match status" value="1"/>
</dbReference>
<keyword evidence="11" id="KW-0482">Metalloprotease</keyword>
<keyword evidence="7" id="KW-0479">Metal-binding</keyword>
<feature type="signal peptide" evidence="15">
    <location>
        <begin position="1"/>
        <end position="31"/>
    </location>
</feature>
<evidence type="ECO:0000313" key="19">
    <source>
        <dbReference type="Proteomes" id="UP000248039"/>
    </source>
</evidence>
<keyword evidence="6" id="KW-0645">Protease</keyword>
<protein>
    <recommendedName>
        <fullName evidence="4">microbial collagenase</fullName>
        <ecNumber evidence="4">3.4.24.3</ecNumber>
    </recommendedName>
</protein>
<proteinExistence type="predicted"/>
<evidence type="ECO:0000256" key="7">
    <source>
        <dbReference type="ARBA" id="ARBA00022723"/>
    </source>
</evidence>
<dbReference type="InterPro" id="IPR002169">
    <property type="entry name" value="Peptidase_M9A/M9B"/>
</dbReference>
<dbReference type="Gene3D" id="3.40.30.160">
    <property type="entry name" value="Collagenase ColT, N-terminal domain"/>
    <property type="match status" value="1"/>
</dbReference>
<evidence type="ECO:0000256" key="11">
    <source>
        <dbReference type="ARBA" id="ARBA00023049"/>
    </source>
</evidence>
<dbReference type="GO" id="GO:0004222">
    <property type="term" value="F:metalloendopeptidase activity"/>
    <property type="evidence" value="ECO:0007669"/>
    <property type="project" value="UniProtKB-EC"/>
</dbReference>
<dbReference type="PRINTS" id="PR00931">
    <property type="entry name" value="MICOLLPTASE"/>
</dbReference>
<dbReference type="EMBL" id="PYBW01000004">
    <property type="protein sequence ID" value="PYC88401.1"/>
    <property type="molecule type" value="Genomic_DNA"/>
</dbReference>
<feature type="chain" id="PRO_5039573855" description="microbial collagenase" evidence="15">
    <location>
        <begin position="32"/>
        <end position="910"/>
    </location>
</feature>
<keyword evidence="8 15" id="KW-0732">Signal</keyword>
<keyword evidence="19" id="KW-1185">Reference proteome</keyword>
<evidence type="ECO:0000256" key="4">
    <source>
        <dbReference type="ARBA" id="ARBA00012653"/>
    </source>
</evidence>
<feature type="compositionally biased region" description="Low complexity" evidence="14">
    <location>
        <begin position="74"/>
        <end position="101"/>
    </location>
</feature>
<dbReference type="GO" id="GO:0005576">
    <property type="term" value="C:extracellular region"/>
    <property type="evidence" value="ECO:0007669"/>
    <property type="project" value="UniProtKB-SubCell"/>
</dbReference>
<reference evidence="18 19" key="1">
    <citation type="submission" date="2018-03" db="EMBL/GenBank/DDBJ databases">
        <title>Bioinformatic expansion and discovery of thiopeptide antibiotics.</title>
        <authorList>
            <person name="Schwalen C.J."/>
            <person name="Hudson G.A."/>
            <person name="Mitchell D.A."/>
        </authorList>
    </citation>
    <scope>NUCLEOTIDE SEQUENCE [LARGE SCALE GENOMIC DNA]</scope>
    <source>
        <strain evidence="18 19">ATCC 21389</strain>
    </source>
</reference>
<dbReference type="GO" id="GO:0008270">
    <property type="term" value="F:zinc ion binding"/>
    <property type="evidence" value="ECO:0007669"/>
    <property type="project" value="InterPro"/>
</dbReference>
<feature type="active site" evidence="13">
    <location>
        <position position="516"/>
    </location>
</feature>
<evidence type="ECO:0000256" key="12">
    <source>
        <dbReference type="ARBA" id="ARBA00023145"/>
    </source>
</evidence>
<dbReference type="Proteomes" id="UP000248039">
    <property type="component" value="Unassembled WGS sequence"/>
</dbReference>
<dbReference type="EC" id="3.4.24.3" evidence="4"/>
<name>A0A2V4PB18_9ACTN</name>
<keyword evidence="9" id="KW-0378">Hydrolase</keyword>
<dbReference type="Gene3D" id="2.60.120.260">
    <property type="entry name" value="Galactose-binding domain-like"/>
    <property type="match status" value="1"/>
</dbReference>
<evidence type="ECO:0000259" key="17">
    <source>
        <dbReference type="Pfam" id="PF08453"/>
    </source>
</evidence>
<dbReference type="InterPro" id="IPR007280">
    <property type="entry name" value="Peptidase_C_arc/bac"/>
</dbReference>
<evidence type="ECO:0000256" key="10">
    <source>
        <dbReference type="ARBA" id="ARBA00022833"/>
    </source>
</evidence>
<dbReference type="AlphaFoldDB" id="A0A2V4PB18"/>
<comment type="catalytic activity">
    <reaction evidence="1">
        <text>Digestion of native collagen in the triple helical region at Xaa-|-Gly bonds. With synthetic peptides, a preference is shown for Gly at P3 and P1', Pro and Ala at P2 and P2', and hydroxyproline, Ala or Arg at P3'.</text>
        <dbReference type="EC" id="3.4.24.3"/>
    </reaction>
</comment>
<comment type="subcellular location">
    <subcellularLocation>
        <location evidence="3">Secreted</location>
    </subcellularLocation>
</comment>
<accession>A0A2V4PB18</accession>
<dbReference type="Gene3D" id="1.10.390.20">
    <property type="match status" value="1"/>
</dbReference>
<feature type="domain" description="Peptidase M9 collagenase N-terminal" evidence="17">
    <location>
        <begin position="112"/>
        <end position="294"/>
    </location>
</feature>
<evidence type="ECO:0000256" key="13">
    <source>
        <dbReference type="PIRSR" id="PIRSR602169-1"/>
    </source>
</evidence>
<dbReference type="Gene3D" id="2.60.120.380">
    <property type="match status" value="1"/>
</dbReference>
<evidence type="ECO:0000256" key="9">
    <source>
        <dbReference type="ARBA" id="ARBA00022801"/>
    </source>
</evidence>
<evidence type="ECO:0000313" key="18">
    <source>
        <dbReference type="EMBL" id="PYC88401.1"/>
    </source>
</evidence>
<evidence type="ECO:0000256" key="14">
    <source>
        <dbReference type="SAM" id="MobiDB-lite"/>
    </source>
</evidence>
<dbReference type="Pfam" id="PF08453">
    <property type="entry name" value="Peptidase_M9_N"/>
    <property type="match status" value="1"/>
</dbReference>
<feature type="domain" description="Peptidase C-terminal archaeal/bacterial" evidence="16">
    <location>
        <begin position="829"/>
        <end position="897"/>
    </location>
</feature>
<dbReference type="GO" id="GO:0006508">
    <property type="term" value="P:proteolysis"/>
    <property type="evidence" value="ECO:0007669"/>
    <property type="project" value="UniProtKB-KW"/>
</dbReference>
<comment type="caution">
    <text evidence="18">The sequence shown here is derived from an EMBL/GenBank/DDBJ whole genome shotgun (WGS) entry which is preliminary data.</text>
</comment>
<dbReference type="PANTHER" id="PTHR13062">
    <property type="entry name" value="COLLAGENASE"/>
    <property type="match status" value="1"/>
</dbReference>
<evidence type="ECO:0000256" key="6">
    <source>
        <dbReference type="ARBA" id="ARBA00022670"/>
    </source>
</evidence>
<evidence type="ECO:0000256" key="5">
    <source>
        <dbReference type="ARBA" id="ARBA00022525"/>
    </source>
</evidence>
<keyword evidence="12" id="KW-0865">Zymogen</keyword>
<evidence type="ECO:0000256" key="8">
    <source>
        <dbReference type="ARBA" id="ARBA00022729"/>
    </source>
</evidence>
<keyword evidence="5" id="KW-0964">Secreted</keyword>
<evidence type="ECO:0000256" key="3">
    <source>
        <dbReference type="ARBA" id="ARBA00004613"/>
    </source>
</evidence>
<organism evidence="18 19">
    <name type="scientific">Streptomyces tateyamensis</name>
    <dbReference type="NCBI Taxonomy" id="565073"/>
    <lineage>
        <taxon>Bacteria</taxon>
        <taxon>Bacillati</taxon>
        <taxon>Actinomycetota</taxon>
        <taxon>Actinomycetes</taxon>
        <taxon>Kitasatosporales</taxon>
        <taxon>Streptomycetaceae</taxon>
        <taxon>Streptomyces</taxon>
    </lineage>
</organism>
<dbReference type="RefSeq" id="WP_181442116.1">
    <property type="nucleotide sequence ID" value="NZ_PYBW01000004.1"/>
</dbReference>
<sequence length="910" mass="95582">MRLRSAVPRSLAAAAATLGTVVGLLAVPAAASPPTAQPAHLPAAHQLPAAPTAAVLPPRGAANQGDAERFAERSQALPAAQRAQPAARAAASASKPAARVAKTATPTAAQTCNASDFTGRSGSSLAAYVAASTTDCINSLFSLTGANAAGAFKQAQMLPVATALNTAARRYDGTDASGIQQLVLFLRAGYYAQFYDPQDVGQYDASLATATRTALDSFFAGPHALDVTAANGDVLAEAITLTDSAVLQDHYLGTYKRLMAAYTSSWDAVASMTGALNNVFMAPLWRGNQNPAFVSAVTADPSIVDALNSFTRANTRLLSTDNDVMDANAGLDMTRLVGYPALQAKVRPLAQGLLGISQITGPTARLWVEVANQAYNYDGDNCSYYGVCNLADRLTAAALPQTLACDNRTVMAQSLSAADLNAVCASLRNQDPYFHRLVKDNGPIPGQYESSVRMAVFASQRDYAIYSSPIFGNDTNNGGETLTGDPADPNNKPVSIEYQKPYDDGFVARVWNLNHEYTHYLDGVYNTKGTFAQETVVPDIWYVEGLAEYVSYSYRGVSYDDATAQAALHTYKLSDLWQTQYGDTTRVYNWGYLAVRYMFEKHPADMANMLSHFRTGDYAGGAAVYLTGIGTRYDADFDNWLNACAAGACQQGGNLANGGFETGSASPWTTTGTATVVNSATHSGGYALRLGGTSPTNGDSTAAQTFTVPSGSTQLSFWYDVACPDRVQYDWATATLKDNTAGTSTTVLDKTCAANSGWTQAKTPVTAGHSYTLTLASHDDDYAGDPTYTAFDDVVLGAPVSLPACTGNSYTLGQNCSLANQSASAGGLDYLDVYLPAGTSTLTVTTSGGSGDADLLYNASTWANSSNATTSSTGGGTEHSITVSNTAAGWRYVSLYGRSAFSGVTVSAQF</sequence>
<comment type="cofactor">
    <cofactor evidence="2">
        <name>Zn(2+)</name>
        <dbReference type="ChEBI" id="CHEBI:29105"/>
    </cofactor>
</comment>
<evidence type="ECO:0000256" key="2">
    <source>
        <dbReference type="ARBA" id="ARBA00001947"/>
    </source>
</evidence>
<gene>
    <name evidence="18" type="ORF">C7C46_00555</name>
</gene>
<keyword evidence="10" id="KW-0862">Zinc</keyword>
<dbReference type="Pfam" id="PF04151">
    <property type="entry name" value="PPC"/>
    <property type="match status" value="1"/>
</dbReference>
<evidence type="ECO:0000256" key="15">
    <source>
        <dbReference type="SAM" id="SignalP"/>
    </source>
</evidence>